<dbReference type="AlphaFoldDB" id="A0A383DCN9"/>
<dbReference type="InterPro" id="IPR036230">
    <property type="entry name" value="LeuA_allosteric_dom_sf"/>
</dbReference>
<dbReference type="EMBL" id="UINC01216096">
    <property type="protein sequence ID" value="SVE42093.1"/>
    <property type="molecule type" value="Genomic_DNA"/>
</dbReference>
<keyword evidence="1" id="KW-0808">Transferase</keyword>
<sequence length="58" mass="6039">EVSVGVEKDGTRITGRGAHTDIVVASALAFLNALNRLEIRSKGLSPETPIQKPVLGGV</sequence>
<feature type="domain" description="2-isopropylmalate synthase LeuA allosteric (dimerisation)" evidence="2">
    <location>
        <begin position="1"/>
        <end position="37"/>
    </location>
</feature>
<name>A0A383DCN9_9ZZZZ</name>
<reference evidence="3" key="1">
    <citation type="submission" date="2018-05" db="EMBL/GenBank/DDBJ databases">
        <authorList>
            <person name="Lanie J.A."/>
            <person name="Ng W.-L."/>
            <person name="Kazmierczak K.M."/>
            <person name="Andrzejewski T.M."/>
            <person name="Davidsen T.M."/>
            <person name="Wayne K.J."/>
            <person name="Tettelin H."/>
            <person name="Glass J.I."/>
            <person name="Rusch D."/>
            <person name="Podicherti R."/>
            <person name="Tsui H.-C.T."/>
            <person name="Winkler M.E."/>
        </authorList>
    </citation>
    <scope>NUCLEOTIDE SEQUENCE</scope>
</reference>
<protein>
    <recommendedName>
        <fullName evidence="2">2-isopropylmalate synthase LeuA allosteric (dimerisation) domain-containing protein</fullName>
    </recommendedName>
</protein>
<proteinExistence type="predicted"/>
<dbReference type="SUPFAM" id="SSF110921">
    <property type="entry name" value="2-isopropylmalate synthase LeuA, allosteric (dimerisation) domain"/>
    <property type="match status" value="1"/>
</dbReference>
<dbReference type="GO" id="GO:0009098">
    <property type="term" value="P:L-leucine biosynthetic process"/>
    <property type="evidence" value="ECO:0007669"/>
    <property type="project" value="InterPro"/>
</dbReference>
<feature type="non-terminal residue" evidence="3">
    <location>
        <position position="1"/>
    </location>
</feature>
<organism evidence="3">
    <name type="scientific">marine metagenome</name>
    <dbReference type="NCBI Taxonomy" id="408172"/>
    <lineage>
        <taxon>unclassified sequences</taxon>
        <taxon>metagenomes</taxon>
        <taxon>ecological metagenomes</taxon>
    </lineage>
</organism>
<dbReference type="GO" id="GO:0003852">
    <property type="term" value="F:2-isopropylmalate synthase activity"/>
    <property type="evidence" value="ECO:0007669"/>
    <property type="project" value="InterPro"/>
</dbReference>
<dbReference type="InterPro" id="IPR013709">
    <property type="entry name" value="2-isopropylmalate_synth_dimer"/>
</dbReference>
<evidence type="ECO:0000313" key="3">
    <source>
        <dbReference type="EMBL" id="SVE42093.1"/>
    </source>
</evidence>
<accession>A0A383DCN9</accession>
<dbReference type="Gene3D" id="3.30.160.270">
    <property type="match status" value="1"/>
</dbReference>
<gene>
    <name evidence="3" type="ORF">METZ01_LOCUS494947</name>
</gene>
<evidence type="ECO:0000259" key="2">
    <source>
        <dbReference type="Pfam" id="PF08502"/>
    </source>
</evidence>
<evidence type="ECO:0000256" key="1">
    <source>
        <dbReference type="ARBA" id="ARBA00022679"/>
    </source>
</evidence>
<dbReference type="Pfam" id="PF08502">
    <property type="entry name" value="LeuA_dimer"/>
    <property type="match status" value="1"/>
</dbReference>